<feature type="transmembrane region" description="Helical" evidence="1">
    <location>
        <begin position="159"/>
        <end position="178"/>
    </location>
</feature>
<proteinExistence type="predicted"/>
<keyword evidence="1" id="KW-1133">Transmembrane helix</keyword>
<keyword evidence="1" id="KW-0472">Membrane</keyword>
<feature type="transmembrane region" description="Helical" evidence="1">
    <location>
        <begin position="129"/>
        <end position="147"/>
    </location>
</feature>
<organism evidence="2 3">
    <name type="scientific">Blautia hominis</name>
    <dbReference type="NCBI Taxonomy" id="2025493"/>
    <lineage>
        <taxon>Bacteria</taxon>
        <taxon>Bacillati</taxon>
        <taxon>Bacillota</taxon>
        <taxon>Clostridia</taxon>
        <taxon>Lachnospirales</taxon>
        <taxon>Lachnospiraceae</taxon>
        <taxon>Blautia</taxon>
    </lineage>
</organism>
<feature type="transmembrane region" description="Helical" evidence="1">
    <location>
        <begin position="50"/>
        <end position="68"/>
    </location>
</feature>
<protein>
    <recommendedName>
        <fullName evidence="4">CPBP family intramembrane metalloprotease</fullName>
    </recommendedName>
</protein>
<evidence type="ECO:0000313" key="2">
    <source>
        <dbReference type="EMBL" id="GAA6407397.1"/>
    </source>
</evidence>
<accession>A0ABQ0B7I9</accession>
<evidence type="ECO:0000313" key="3">
    <source>
        <dbReference type="Proteomes" id="UP001600943"/>
    </source>
</evidence>
<keyword evidence="1" id="KW-0812">Transmembrane</keyword>
<sequence>MKKERSVWEYFWYALYAFAGLGAEIVLIGLVEPALFGKISISSYTAGQSIIHWLMTILCWGTITYMLVRCGRTKLDFQVISNTRPSRKGILLSGVLVLACITANAFDWGVLKVIGEWRSKDLLLFSFQYIYYIFEVMLVLLIVVYGQKFAESLMRKRSPVPWGGLLLCCTWGMVHILSKGSIKTGIFTMLFSILFGEIYILLERNTKYSYLAIALAFMI</sequence>
<dbReference type="RefSeq" id="WP_104804932.1">
    <property type="nucleotide sequence ID" value="NZ_BAABYW010000001.1"/>
</dbReference>
<gene>
    <name evidence="2" type="ORF">K040078D81_15140</name>
</gene>
<reference evidence="2 3" key="1">
    <citation type="submission" date="2024-04" db="EMBL/GenBank/DDBJ databases">
        <title>Defined microbial consortia suppress multidrug-resistant proinflammatory Enterobacteriaceae via ecological control.</title>
        <authorList>
            <person name="Furuichi M."/>
            <person name="Kawaguchi T."/>
            <person name="Pust M."/>
            <person name="Yasuma K."/>
            <person name="Plichta D."/>
            <person name="Hasegawa N."/>
            <person name="Ohya T."/>
            <person name="Bhattarai S."/>
            <person name="Sasajima S."/>
            <person name="Aoto Y."/>
            <person name="Tuganbaev T."/>
            <person name="Yaginuma M."/>
            <person name="Ueda M."/>
            <person name="Okahashi N."/>
            <person name="Amafuji K."/>
            <person name="Kiridooshi Y."/>
            <person name="Sugita K."/>
            <person name="Strazar M."/>
            <person name="Skelly A."/>
            <person name="Suda W."/>
            <person name="Hattori M."/>
            <person name="Nakamoto N."/>
            <person name="Caballero S."/>
            <person name="Norman J."/>
            <person name="Olle B."/>
            <person name="Tanoue T."/>
            <person name="Arita M."/>
            <person name="Bucci V."/>
            <person name="Atarashi K."/>
            <person name="Xavier R."/>
            <person name="Honda K."/>
        </authorList>
    </citation>
    <scope>NUCLEOTIDE SEQUENCE [LARGE SCALE GENOMIC DNA]</scope>
    <source>
        <strain evidence="3">k04-0078-D8-1</strain>
    </source>
</reference>
<evidence type="ECO:0000256" key="1">
    <source>
        <dbReference type="SAM" id="Phobius"/>
    </source>
</evidence>
<evidence type="ECO:0008006" key="4">
    <source>
        <dbReference type="Google" id="ProtNLM"/>
    </source>
</evidence>
<feature type="transmembrane region" description="Helical" evidence="1">
    <location>
        <begin position="12"/>
        <end position="30"/>
    </location>
</feature>
<feature type="transmembrane region" description="Helical" evidence="1">
    <location>
        <begin position="184"/>
        <end position="202"/>
    </location>
</feature>
<comment type="caution">
    <text evidence="2">The sequence shown here is derived from an EMBL/GenBank/DDBJ whole genome shotgun (WGS) entry which is preliminary data.</text>
</comment>
<keyword evidence="3" id="KW-1185">Reference proteome</keyword>
<dbReference type="EMBL" id="BAABYW010000001">
    <property type="protein sequence ID" value="GAA6407397.1"/>
    <property type="molecule type" value="Genomic_DNA"/>
</dbReference>
<feature type="transmembrane region" description="Helical" evidence="1">
    <location>
        <begin position="89"/>
        <end position="109"/>
    </location>
</feature>
<name>A0ABQ0B7I9_9FIRM</name>
<dbReference type="Proteomes" id="UP001600943">
    <property type="component" value="Unassembled WGS sequence"/>
</dbReference>